<feature type="non-terminal residue" evidence="1">
    <location>
        <position position="110"/>
    </location>
</feature>
<dbReference type="EMBL" id="JARKIB010000265">
    <property type="protein sequence ID" value="KAJ7718465.1"/>
    <property type="molecule type" value="Genomic_DNA"/>
</dbReference>
<evidence type="ECO:0008006" key="3">
    <source>
        <dbReference type="Google" id="ProtNLM"/>
    </source>
</evidence>
<evidence type="ECO:0000313" key="2">
    <source>
        <dbReference type="Proteomes" id="UP001215598"/>
    </source>
</evidence>
<dbReference type="AlphaFoldDB" id="A0AAD7MI19"/>
<name>A0AAD7MI19_9AGAR</name>
<accession>A0AAD7MI19</accession>
<comment type="caution">
    <text evidence="1">The sequence shown here is derived from an EMBL/GenBank/DDBJ whole genome shotgun (WGS) entry which is preliminary data.</text>
</comment>
<reference evidence="1" key="1">
    <citation type="submission" date="2023-03" db="EMBL/GenBank/DDBJ databases">
        <title>Massive genome expansion in bonnet fungi (Mycena s.s.) driven by repeated elements and novel gene families across ecological guilds.</title>
        <authorList>
            <consortium name="Lawrence Berkeley National Laboratory"/>
            <person name="Harder C.B."/>
            <person name="Miyauchi S."/>
            <person name="Viragh M."/>
            <person name="Kuo A."/>
            <person name="Thoen E."/>
            <person name="Andreopoulos B."/>
            <person name="Lu D."/>
            <person name="Skrede I."/>
            <person name="Drula E."/>
            <person name="Henrissat B."/>
            <person name="Morin E."/>
            <person name="Kohler A."/>
            <person name="Barry K."/>
            <person name="LaButti K."/>
            <person name="Morin E."/>
            <person name="Salamov A."/>
            <person name="Lipzen A."/>
            <person name="Mereny Z."/>
            <person name="Hegedus B."/>
            <person name="Baldrian P."/>
            <person name="Stursova M."/>
            <person name="Weitz H."/>
            <person name="Taylor A."/>
            <person name="Grigoriev I.V."/>
            <person name="Nagy L.G."/>
            <person name="Martin F."/>
            <person name="Kauserud H."/>
        </authorList>
    </citation>
    <scope>NUCLEOTIDE SEQUENCE</scope>
    <source>
        <strain evidence="1">CBHHK182m</strain>
    </source>
</reference>
<sequence>NDPPTVVECAPVLDFLAAARRRSDVLDGKIAALNAALDALSIERAILADDIQRYAAVTSVIRCVPTEIFCRIFTMALIPSVCTEIPKAPWYLGQISRRWRQVALELPSLW</sequence>
<gene>
    <name evidence="1" type="ORF">B0H16DRAFT_1268019</name>
</gene>
<proteinExistence type="predicted"/>
<feature type="non-terminal residue" evidence="1">
    <location>
        <position position="1"/>
    </location>
</feature>
<dbReference type="Proteomes" id="UP001215598">
    <property type="component" value="Unassembled WGS sequence"/>
</dbReference>
<protein>
    <recommendedName>
        <fullName evidence="3">F-box domain-containing protein</fullName>
    </recommendedName>
</protein>
<evidence type="ECO:0000313" key="1">
    <source>
        <dbReference type="EMBL" id="KAJ7718465.1"/>
    </source>
</evidence>
<keyword evidence="2" id="KW-1185">Reference proteome</keyword>
<organism evidence="1 2">
    <name type="scientific">Mycena metata</name>
    <dbReference type="NCBI Taxonomy" id="1033252"/>
    <lineage>
        <taxon>Eukaryota</taxon>
        <taxon>Fungi</taxon>
        <taxon>Dikarya</taxon>
        <taxon>Basidiomycota</taxon>
        <taxon>Agaricomycotina</taxon>
        <taxon>Agaricomycetes</taxon>
        <taxon>Agaricomycetidae</taxon>
        <taxon>Agaricales</taxon>
        <taxon>Marasmiineae</taxon>
        <taxon>Mycenaceae</taxon>
        <taxon>Mycena</taxon>
    </lineage>
</organism>